<protein>
    <submittedName>
        <fullName evidence="5">Putative membrane protein</fullName>
    </submittedName>
</protein>
<dbReference type="PANTHER" id="PTHR12715">
    <property type="entry name" value="TRANSPORTER, DRUG/METABOLITE EXPORTER FAMILY"/>
    <property type="match status" value="1"/>
</dbReference>
<dbReference type="InterPro" id="IPR037185">
    <property type="entry name" value="EmrE-like"/>
</dbReference>
<evidence type="ECO:0000256" key="3">
    <source>
        <dbReference type="SAM" id="Phobius"/>
    </source>
</evidence>
<dbReference type="InterPro" id="IPR000620">
    <property type="entry name" value="EamA_dom"/>
</dbReference>
<evidence type="ECO:0000256" key="2">
    <source>
        <dbReference type="SAM" id="MobiDB-lite"/>
    </source>
</evidence>
<keyword evidence="3" id="KW-1133">Transmembrane helix</keyword>
<feature type="transmembrane region" description="Helical" evidence="3">
    <location>
        <begin position="139"/>
        <end position="160"/>
    </location>
</feature>
<organism evidence="5 6">
    <name type="scientific">Candidatus Protofrankia californiensis</name>
    <dbReference type="NCBI Taxonomy" id="1839754"/>
    <lineage>
        <taxon>Bacteria</taxon>
        <taxon>Bacillati</taxon>
        <taxon>Actinomycetota</taxon>
        <taxon>Actinomycetes</taxon>
        <taxon>Frankiales</taxon>
        <taxon>Frankiaceae</taxon>
        <taxon>Protofrankia</taxon>
    </lineage>
</organism>
<dbReference type="EMBL" id="FLUV01001587">
    <property type="protein sequence ID" value="SBW23462.1"/>
    <property type="molecule type" value="Genomic_DNA"/>
</dbReference>
<dbReference type="SUPFAM" id="SSF103481">
    <property type="entry name" value="Multidrug resistance efflux transporter EmrE"/>
    <property type="match status" value="2"/>
</dbReference>
<dbReference type="Pfam" id="PF00892">
    <property type="entry name" value="EamA"/>
    <property type="match status" value="1"/>
</dbReference>
<feature type="transmembrane region" description="Helical" evidence="3">
    <location>
        <begin position="43"/>
        <end position="62"/>
    </location>
</feature>
<keyword evidence="6" id="KW-1185">Reference proteome</keyword>
<feature type="transmembrane region" description="Helical" evidence="3">
    <location>
        <begin position="108"/>
        <end position="127"/>
    </location>
</feature>
<feature type="transmembrane region" description="Helical" evidence="3">
    <location>
        <begin position="74"/>
        <end position="96"/>
    </location>
</feature>
<feature type="domain" description="EamA" evidence="4">
    <location>
        <begin position="75"/>
        <end position="207"/>
    </location>
</feature>
<reference evidence="6" key="1">
    <citation type="submission" date="2016-02" db="EMBL/GenBank/DDBJ databases">
        <authorList>
            <person name="Wibberg D."/>
        </authorList>
    </citation>
    <scope>NUCLEOTIDE SEQUENCE [LARGE SCALE GENOMIC DNA]</scope>
</reference>
<dbReference type="Proteomes" id="UP000199013">
    <property type="component" value="Unassembled WGS sequence"/>
</dbReference>
<evidence type="ECO:0000313" key="5">
    <source>
        <dbReference type="EMBL" id="SBW23462.1"/>
    </source>
</evidence>
<dbReference type="GO" id="GO:0016020">
    <property type="term" value="C:membrane"/>
    <property type="evidence" value="ECO:0007669"/>
    <property type="project" value="InterPro"/>
</dbReference>
<feature type="region of interest" description="Disordered" evidence="2">
    <location>
        <begin position="216"/>
        <end position="248"/>
    </location>
</feature>
<keyword evidence="3" id="KW-0472">Membrane</keyword>
<evidence type="ECO:0000259" key="4">
    <source>
        <dbReference type="Pfam" id="PF00892"/>
    </source>
</evidence>
<feature type="compositionally biased region" description="Basic and acidic residues" evidence="2">
    <location>
        <begin position="233"/>
        <end position="248"/>
    </location>
</feature>
<comment type="similarity">
    <text evidence="1">Belongs to the EamA transporter family.</text>
</comment>
<gene>
    <name evidence="5" type="ORF">FDG2_3787</name>
</gene>
<keyword evidence="3" id="KW-0812">Transmembrane</keyword>
<sequence>MGAANGFLFMAIARLPVAVALVLQNLAPTFVVGWLALRGRQRLTVRVALGLATALVGVALVVRLPSTPVHRLNLLGIVLGMGAAAAVAMFSLLGATATQAYGTVRANAYAFLVSSVAWIAILLPRGVQHILARHEEYPAILFVSLLGTLAPFALFAWGIARVGPQAGAVNISLEPVVSGFLAWLWLGQALGAMEIIGGALVIAAVVYLQRHTQHAASETSSKPAGTDTGFDPRYSRPSETDHPMRVPP</sequence>
<evidence type="ECO:0000313" key="6">
    <source>
        <dbReference type="Proteomes" id="UP000199013"/>
    </source>
</evidence>
<name>A0A1C3P0W5_9ACTN</name>
<dbReference type="PANTHER" id="PTHR12715:SF4">
    <property type="entry name" value="EAMA DOMAIN-CONTAINING PROTEIN"/>
    <property type="match status" value="1"/>
</dbReference>
<evidence type="ECO:0000256" key="1">
    <source>
        <dbReference type="ARBA" id="ARBA00007362"/>
    </source>
</evidence>
<proteinExistence type="inferred from homology"/>
<accession>A0A1C3P0W5</accession>
<feature type="transmembrane region" description="Helical" evidence="3">
    <location>
        <begin position="12"/>
        <end position="37"/>
    </location>
</feature>
<dbReference type="InterPro" id="IPR052756">
    <property type="entry name" value="Alkyne_AA_exporter"/>
</dbReference>
<dbReference type="AlphaFoldDB" id="A0A1C3P0W5"/>
<feature type="transmembrane region" description="Helical" evidence="3">
    <location>
        <begin position="180"/>
        <end position="208"/>
    </location>
</feature>